<evidence type="ECO:0000256" key="2">
    <source>
        <dbReference type="SAM" id="MobiDB-lite"/>
    </source>
</evidence>
<dbReference type="InterPro" id="IPR006578">
    <property type="entry name" value="MADF-dom"/>
</dbReference>
<dbReference type="InterPro" id="IPR004210">
    <property type="entry name" value="BESS_motif"/>
</dbReference>
<dbReference type="Proteomes" id="UP000837857">
    <property type="component" value="Chromosome 4"/>
</dbReference>
<feature type="domain" description="BESS" evidence="4">
    <location>
        <begin position="202"/>
        <end position="241"/>
    </location>
</feature>
<feature type="region of interest" description="Disordered" evidence="2">
    <location>
        <begin position="136"/>
        <end position="178"/>
    </location>
</feature>
<name>A0ABN8ISF3_9NEOP</name>
<dbReference type="PROSITE" id="PS51031">
    <property type="entry name" value="BESS"/>
    <property type="match status" value="1"/>
</dbReference>
<evidence type="ECO:0008006" key="7">
    <source>
        <dbReference type="Google" id="ProtNLM"/>
    </source>
</evidence>
<evidence type="ECO:0000256" key="1">
    <source>
        <dbReference type="PROSITE-ProRule" id="PRU00371"/>
    </source>
</evidence>
<sequence length="249" mass="29218">MTTMHFEYDPERLIEEVRKRPGIWDFEDVAYRTKTMRQKLWTDVVNELMEADVKVTKSEMRELELQLQKKWKSIRDCFQKYVMNPNRSKRPYIYSKKLQFLLKNQDASDNHGASTESDGEKKSSIWRTKRKLKINKDSSDEDNDNDNDNFNFNDDSKSNCSNEVADNNETRTPAKQPKLHSAVAVDEFAFANVDVQGANEPEDCDKLFLLSLLPHLKSIPEEHRLNVKMEMMHVLRNANFNTSVEHKIL</sequence>
<keyword evidence="6" id="KW-1185">Reference proteome</keyword>
<feature type="domain" description="MADF" evidence="3">
    <location>
        <begin position="12"/>
        <end position="106"/>
    </location>
</feature>
<evidence type="ECO:0000313" key="6">
    <source>
        <dbReference type="Proteomes" id="UP000837857"/>
    </source>
</evidence>
<feature type="compositionally biased region" description="Low complexity" evidence="2">
    <location>
        <begin position="148"/>
        <end position="162"/>
    </location>
</feature>
<feature type="non-terminal residue" evidence="5">
    <location>
        <position position="249"/>
    </location>
</feature>
<dbReference type="InterPro" id="IPR039353">
    <property type="entry name" value="TF_Adf1"/>
</dbReference>
<dbReference type="SMART" id="SM00595">
    <property type="entry name" value="MADF"/>
    <property type="match status" value="1"/>
</dbReference>
<gene>
    <name evidence="5" type="ORF">IPOD504_LOCUS13283</name>
</gene>
<dbReference type="Pfam" id="PF10545">
    <property type="entry name" value="MADF_DNA_bdg"/>
    <property type="match status" value="1"/>
</dbReference>
<keyword evidence="1" id="KW-0539">Nucleus</keyword>
<dbReference type="Pfam" id="PF02944">
    <property type="entry name" value="BESS"/>
    <property type="match status" value="1"/>
</dbReference>
<dbReference type="PANTHER" id="PTHR12243:SF69">
    <property type="entry name" value="SI:CH73-59F11.3"/>
    <property type="match status" value="1"/>
</dbReference>
<evidence type="ECO:0000313" key="5">
    <source>
        <dbReference type="EMBL" id="CAH2066110.1"/>
    </source>
</evidence>
<comment type="subcellular location">
    <subcellularLocation>
        <location evidence="1">Nucleus</location>
    </subcellularLocation>
</comment>
<reference evidence="5" key="1">
    <citation type="submission" date="2022-03" db="EMBL/GenBank/DDBJ databases">
        <authorList>
            <person name="Martin H S."/>
        </authorList>
    </citation>
    <scope>NUCLEOTIDE SEQUENCE</scope>
</reference>
<protein>
    <recommendedName>
        <fullName evidence="7">MADF domain-containing protein</fullName>
    </recommendedName>
</protein>
<dbReference type="PROSITE" id="PS51029">
    <property type="entry name" value="MADF"/>
    <property type="match status" value="1"/>
</dbReference>
<evidence type="ECO:0000259" key="3">
    <source>
        <dbReference type="PROSITE" id="PS51029"/>
    </source>
</evidence>
<evidence type="ECO:0000259" key="4">
    <source>
        <dbReference type="PROSITE" id="PS51031"/>
    </source>
</evidence>
<feature type="compositionally biased region" description="Polar residues" evidence="2">
    <location>
        <begin position="164"/>
        <end position="173"/>
    </location>
</feature>
<proteinExistence type="predicted"/>
<dbReference type="PANTHER" id="PTHR12243">
    <property type="entry name" value="MADF DOMAIN TRANSCRIPTION FACTOR"/>
    <property type="match status" value="1"/>
</dbReference>
<dbReference type="EMBL" id="OW152816">
    <property type="protein sequence ID" value="CAH2066110.1"/>
    <property type="molecule type" value="Genomic_DNA"/>
</dbReference>
<organism evidence="5 6">
    <name type="scientific">Iphiclides podalirius</name>
    <name type="common">scarce swallowtail</name>
    <dbReference type="NCBI Taxonomy" id="110791"/>
    <lineage>
        <taxon>Eukaryota</taxon>
        <taxon>Metazoa</taxon>
        <taxon>Ecdysozoa</taxon>
        <taxon>Arthropoda</taxon>
        <taxon>Hexapoda</taxon>
        <taxon>Insecta</taxon>
        <taxon>Pterygota</taxon>
        <taxon>Neoptera</taxon>
        <taxon>Endopterygota</taxon>
        <taxon>Lepidoptera</taxon>
        <taxon>Glossata</taxon>
        <taxon>Ditrysia</taxon>
        <taxon>Papilionoidea</taxon>
        <taxon>Papilionidae</taxon>
        <taxon>Papilioninae</taxon>
        <taxon>Iphiclides</taxon>
    </lineage>
</organism>
<accession>A0ABN8ISF3</accession>